<keyword evidence="1" id="KW-0880">Kelch repeat</keyword>
<gene>
    <name evidence="4" type="ORF">HNQ65_003569</name>
</gene>
<dbReference type="EMBL" id="JACHIG010000008">
    <property type="protein sequence ID" value="MBB5033978.1"/>
    <property type="molecule type" value="Genomic_DNA"/>
</dbReference>
<evidence type="ECO:0000313" key="4">
    <source>
        <dbReference type="EMBL" id="MBB5033978.1"/>
    </source>
</evidence>
<dbReference type="InterPro" id="IPR056734">
    <property type="entry name" value="NANM"/>
</dbReference>
<evidence type="ECO:0000256" key="1">
    <source>
        <dbReference type="ARBA" id="ARBA00022441"/>
    </source>
</evidence>
<evidence type="ECO:0000256" key="3">
    <source>
        <dbReference type="SAM" id="SignalP"/>
    </source>
</evidence>
<proteinExistence type="predicted"/>
<dbReference type="Pfam" id="PF24996">
    <property type="entry name" value="NANM"/>
    <property type="match status" value="2"/>
</dbReference>
<keyword evidence="5" id="KW-1185">Reference proteome</keyword>
<evidence type="ECO:0000313" key="5">
    <source>
        <dbReference type="Proteomes" id="UP000590740"/>
    </source>
</evidence>
<dbReference type="PANTHER" id="PTHR45632">
    <property type="entry name" value="LD33804P"/>
    <property type="match status" value="1"/>
</dbReference>
<dbReference type="AlphaFoldDB" id="A0A7W8DL64"/>
<reference evidence="4 5" key="1">
    <citation type="submission" date="2020-08" db="EMBL/GenBank/DDBJ databases">
        <title>Genomic Encyclopedia of Type Strains, Phase IV (KMG-IV): sequencing the most valuable type-strain genomes for metagenomic binning, comparative biology and taxonomic classification.</title>
        <authorList>
            <person name="Goeker M."/>
        </authorList>
    </citation>
    <scope>NUCLEOTIDE SEQUENCE [LARGE SCALE GENOMIC DNA]</scope>
    <source>
        <strain evidence="4 5">DSM 12252</strain>
    </source>
</reference>
<accession>A0A7W8DL64</accession>
<keyword evidence="2" id="KW-0677">Repeat</keyword>
<dbReference type="SUPFAM" id="SSF117281">
    <property type="entry name" value="Kelch motif"/>
    <property type="match status" value="2"/>
</dbReference>
<keyword evidence="3" id="KW-0732">Signal</keyword>
<sequence>MLRPLLCLMSLACTLSAADLKWSPLPSLPDERGFAGSFAGVVDGVLMVAGGTHFRDKMPWEGGTKLWYDTVYALDKPDGTWRVAGKLPKANGYGVSITTPQGWIILGGGNATEHFREVFWVGKNAQLPPLPKACAFMCGCASDDVIYLCGGIETPTATTAMNTFWSLDLKQADAKWQELPPCPGKPRILACMAAANGVVHLFSGAALHAGKDGKAEREWLNDAWAYQQGTGWTKLPDMPRVAVAAPIPAPVMGSKILVIGGDDGANVNFEPKEKHPGFPRSILAFDVKTQTWSQAGEVPFSLVTTNVVPWQKQIVIPGGEARPGVRSPKVWSGVMK</sequence>
<feature type="chain" id="PRO_5031246342" evidence="3">
    <location>
        <begin position="18"/>
        <end position="336"/>
    </location>
</feature>
<organism evidence="4 5">
    <name type="scientific">Prosthecobacter vanneervenii</name>
    <dbReference type="NCBI Taxonomy" id="48466"/>
    <lineage>
        <taxon>Bacteria</taxon>
        <taxon>Pseudomonadati</taxon>
        <taxon>Verrucomicrobiota</taxon>
        <taxon>Verrucomicrobiia</taxon>
        <taxon>Verrucomicrobiales</taxon>
        <taxon>Verrucomicrobiaceae</taxon>
        <taxon>Prosthecobacter</taxon>
    </lineage>
</organism>
<evidence type="ECO:0000256" key="2">
    <source>
        <dbReference type="ARBA" id="ARBA00022737"/>
    </source>
</evidence>
<name>A0A7W8DL64_9BACT</name>
<dbReference type="RefSeq" id="WP_184341331.1">
    <property type="nucleotide sequence ID" value="NZ_JACHIG010000008.1"/>
</dbReference>
<dbReference type="Proteomes" id="UP000590740">
    <property type="component" value="Unassembled WGS sequence"/>
</dbReference>
<comment type="caution">
    <text evidence="4">The sequence shown here is derived from an EMBL/GenBank/DDBJ whole genome shotgun (WGS) entry which is preliminary data.</text>
</comment>
<protein>
    <submittedName>
        <fullName evidence="4">N-acetylneuraminic acid mutarotase</fullName>
    </submittedName>
</protein>
<dbReference type="PANTHER" id="PTHR45632:SF3">
    <property type="entry name" value="KELCH-LIKE PROTEIN 32"/>
    <property type="match status" value="1"/>
</dbReference>
<feature type="signal peptide" evidence="3">
    <location>
        <begin position="1"/>
        <end position="17"/>
    </location>
</feature>
<dbReference type="InterPro" id="IPR015915">
    <property type="entry name" value="Kelch-typ_b-propeller"/>
</dbReference>
<dbReference type="Gene3D" id="2.120.10.80">
    <property type="entry name" value="Kelch-type beta propeller"/>
    <property type="match status" value="2"/>
</dbReference>